<dbReference type="SUPFAM" id="SSF55961">
    <property type="entry name" value="Bet v1-like"/>
    <property type="match status" value="1"/>
</dbReference>
<feature type="domain" description="Coenzyme Q-binding protein COQ10 START" evidence="2">
    <location>
        <begin position="3"/>
        <end position="38"/>
    </location>
</feature>
<comment type="similarity">
    <text evidence="1">Belongs to the ribosome association toxin RatA family.</text>
</comment>
<dbReference type="Proteomes" id="UP000326857">
    <property type="component" value="Unassembled WGS sequence"/>
</dbReference>
<dbReference type="AlphaFoldDB" id="A0A5E8A8Z3"/>
<proteinExistence type="inferred from homology"/>
<dbReference type="Pfam" id="PF03364">
    <property type="entry name" value="Polyketide_cyc"/>
    <property type="match status" value="1"/>
</dbReference>
<dbReference type="InterPro" id="IPR023393">
    <property type="entry name" value="START-like_dom_sf"/>
</dbReference>
<evidence type="ECO:0000313" key="4">
    <source>
        <dbReference type="Proteomes" id="UP000326857"/>
    </source>
</evidence>
<organism evidence="3 4">
    <name type="scientific">Sphingomonas aurantiaca</name>
    <dbReference type="NCBI Taxonomy" id="185949"/>
    <lineage>
        <taxon>Bacteria</taxon>
        <taxon>Pseudomonadati</taxon>
        <taxon>Pseudomonadota</taxon>
        <taxon>Alphaproteobacteria</taxon>
        <taxon>Sphingomonadales</taxon>
        <taxon>Sphingomonadaceae</taxon>
        <taxon>Sphingomonas</taxon>
    </lineage>
</organism>
<evidence type="ECO:0000256" key="1">
    <source>
        <dbReference type="ARBA" id="ARBA00008918"/>
    </source>
</evidence>
<dbReference type="Gene3D" id="3.30.530.20">
    <property type="match status" value="1"/>
</dbReference>
<gene>
    <name evidence="3" type="ORF">SPHINGO391_500096</name>
</gene>
<dbReference type="InterPro" id="IPR005031">
    <property type="entry name" value="COQ10_START"/>
</dbReference>
<reference evidence="3 4" key="1">
    <citation type="submission" date="2019-09" db="EMBL/GenBank/DDBJ databases">
        <authorList>
            <person name="Dittami M. S."/>
        </authorList>
    </citation>
    <scope>NUCLEOTIDE SEQUENCE [LARGE SCALE GENOMIC DNA]</scope>
    <source>
        <strain evidence="3">SPHINGO391</strain>
    </source>
</reference>
<accession>A0A5E8A8Z3</accession>
<protein>
    <recommendedName>
        <fullName evidence="2">Coenzyme Q-binding protein COQ10 START domain-containing protein</fullName>
    </recommendedName>
</protein>
<name>A0A5E8A8Z3_9SPHN</name>
<evidence type="ECO:0000313" key="3">
    <source>
        <dbReference type="EMBL" id="VVT27910.1"/>
    </source>
</evidence>
<sequence>MTINRPVGEVFAYSRDFANLPRFMEYVERIDILSDTRSLLFAAICYNCFKPAAARSPGISAI</sequence>
<evidence type="ECO:0000259" key="2">
    <source>
        <dbReference type="Pfam" id="PF03364"/>
    </source>
</evidence>
<dbReference type="EMBL" id="CABVLI010000046">
    <property type="protein sequence ID" value="VVT27910.1"/>
    <property type="molecule type" value="Genomic_DNA"/>
</dbReference>